<name>A0AAF0D7X3_9CAUD</name>
<evidence type="ECO:0000313" key="2">
    <source>
        <dbReference type="Proteomes" id="UP001216733"/>
    </source>
</evidence>
<accession>A0AAF0D7X3</accession>
<evidence type="ECO:0000313" key="1">
    <source>
        <dbReference type="EMBL" id="WEU80549.1"/>
    </source>
</evidence>
<dbReference type="Proteomes" id="UP001216733">
    <property type="component" value="Segment"/>
</dbReference>
<keyword evidence="2" id="KW-1185">Reference proteome</keyword>
<reference evidence="1" key="1">
    <citation type="submission" date="2023-03" db="EMBL/GenBank/DDBJ databases">
        <title>A hybrid and poly-polish workflow for the complete and accurate assembly of phage genomes: a case study of ten przondoviruses.</title>
        <authorList>
            <person name="Elek C.K.A."/>
            <person name="Adriaenssens E.M."/>
        </authorList>
    </citation>
    <scope>NUCLEOTIDE SEQUENCE</scope>
</reference>
<organism evidence="1 2">
    <name type="scientific">Klebsiella phage Amrap</name>
    <dbReference type="NCBI Taxonomy" id="3018530"/>
    <lineage>
        <taxon>Viruses</taxon>
        <taxon>Duplodnaviria</taxon>
        <taxon>Heunggongvirae</taxon>
        <taxon>Uroviricota</taxon>
        <taxon>Caudoviricetes</taxon>
        <taxon>Autographivirales</taxon>
        <taxon>Autotranscriptaviridae</taxon>
        <taxon>Studiervirinae</taxon>
        <taxon>Przondovirus</taxon>
        <taxon>Przondovirus amrap</taxon>
    </lineage>
</organism>
<gene>
    <name evidence="1" type="ORF">FBLNLFFT_0003</name>
</gene>
<proteinExistence type="predicted"/>
<dbReference type="EMBL" id="OQ579031">
    <property type="protein sequence ID" value="WEU80549.1"/>
    <property type="molecule type" value="Genomic_DNA"/>
</dbReference>
<protein>
    <submittedName>
        <fullName evidence="1">Uncharacterized protein</fullName>
    </submittedName>
</protein>
<sequence length="31" mass="3789">MTFRLRYETLATVERHNVTNDQTIPRVIWLD</sequence>